<sequence>MIASTRTVAIVAAGLAGIHGAAAADSTFKLGTRDEIIASSRTLAHDLVAFYKGNQTGQIPGIVSMPPPQGDYYWDFAAQYWATLIDHWKLTGDESYNTIITQGLQWQRGQNNDYMPMNWTATIGNFDQCGWAMAALSAAENKFPDPPADGTPWLKLAENVLNTQVRRFRGEVEDGTCEGGLRWQIPMTNEGYNWKDTFSNGCYFTLAARLARFTGNETYATIATEAYDWLTKIGYIDTASYRVYEGAHTEKNCTDINKVQFSHSASIITLGTANMYNYTNASPEWKDRLSNLTTATLGFFFPEGVAVETACETRNTCTVDMITFKGLAHRWLAATTQAAPFTAEKITPVLRTSAEGAVKTCTGGTSGRACGFDWVGGKYEKPKSAGVGEQMGVLAAVESLLVGEAAGGSGSGSGSGSGAGAGGSGSGAGAGNGNEGGGKSGAARQGVGMVMAGVVMAGMYLVL</sequence>
<keyword evidence="6 10" id="KW-0378">Hydrolase</keyword>
<feature type="signal peptide" evidence="12">
    <location>
        <begin position="1"/>
        <end position="23"/>
    </location>
</feature>
<evidence type="ECO:0000256" key="2">
    <source>
        <dbReference type="ARBA" id="ARBA00004308"/>
    </source>
</evidence>
<comment type="similarity">
    <text evidence="3 10">Belongs to the glycosyl hydrolase 76 family.</text>
</comment>
<evidence type="ECO:0000256" key="1">
    <source>
        <dbReference type="ARBA" id="ARBA00001452"/>
    </source>
</evidence>
<evidence type="ECO:0000256" key="9">
    <source>
        <dbReference type="ARBA" id="ARBA00023295"/>
    </source>
</evidence>
<comment type="catalytic activity">
    <reaction evidence="1 10">
        <text>Random hydrolysis of (1-&gt;6)-alpha-D-mannosidic linkages in unbranched (1-&gt;6)-mannans.</text>
        <dbReference type="EC" id="3.2.1.101"/>
    </reaction>
</comment>
<dbReference type="Gene3D" id="1.50.10.20">
    <property type="match status" value="1"/>
</dbReference>
<evidence type="ECO:0000256" key="6">
    <source>
        <dbReference type="ARBA" id="ARBA00022801"/>
    </source>
</evidence>
<dbReference type="PANTHER" id="PTHR12145:SF36">
    <property type="entry name" value="MANNAN ENDO-1,6-ALPHA-MANNOSIDASE DCW1"/>
    <property type="match status" value="1"/>
</dbReference>
<dbReference type="GO" id="GO:0012505">
    <property type="term" value="C:endomembrane system"/>
    <property type="evidence" value="ECO:0007669"/>
    <property type="project" value="UniProtKB-SubCell"/>
</dbReference>
<feature type="compositionally biased region" description="Gly residues" evidence="11">
    <location>
        <begin position="408"/>
        <end position="440"/>
    </location>
</feature>
<evidence type="ECO:0000256" key="12">
    <source>
        <dbReference type="SAM" id="SignalP"/>
    </source>
</evidence>
<dbReference type="PIRSF" id="PIRSF016302">
    <property type="entry name" value="Man_a_manosd"/>
    <property type="match status" value="1"/>
</dbReference>
<dbReference type="EMBL" id="JAULSV010000005">
    <property type="protein sequence ID" value="KAK0644391.1"/>
    <property type="molecule type" value="Genomic_DNA"/>
</dbReference>
<evidence type="ECO:0000256" key="3">
    <source>
        <dbReference type="ARBA" id="ARBA00009699"/>
    </source>
</evidence>
<evidence type="ECO:0000313" key="14">
    <source>
        <dbReference type="Proteomes" id="UP001174936"/>
    </source>
</evidence>
<reference evidence="13" key="1">
    <citation type="submission" date="2023-06" db="EMBL/GenBank/DDBJ databases">
        <title>Genome-scale phylogeny and comparative genomics of the fungal order Sordariales.</title>
        <authorList>
            <consortium name="Lawrence Berkeley National Laboratory"/>
            <person name="Hensen N."/>
            <person name="Bonometti L."/>
            <person name="Westerberg I."/>
            <person name="Brannstrom I.O."/>
            <person name="Guillou S."/>
            <person name="Cros-Aarteil S."/>
            <person name="Calhoun S."/>
            <person name="Haridas S."/>
            <person name="Kuo A."/>
            <person name="Mondo S."/>
            <person name="Pangilinan J."/>
            <person name="Riley R."/>
            <person name="Labutti K."/>
            <person name="Andreopoulos B."/>
            <person name="Lipzen A."/>
            <person name="Chen C."/>
            <person name="Yanf M."/>
            <person name="Daum C."/>
            <person name="Ng V."/>
            <person name="Clum A."/>
            <person name="Steindorff A."/>
            <person name="Ohm R."/>
            <person name="Martin F."/>
            <person name="Silar P."/>
            <person name="Natvig D."/>
            <person name="Lalanne C."/>
            <person name="Gautier V."/>
            <person name="Ament-Velasquez S.L."/>
            <person name="Kruys A."/>
            <person name="Hutchinson M.I."/>
            <person name="Powell A.J."/>
            <person name="Barry K."/>
            <person name="Miller A.N."/>
            <person name="Grigoriev I.V."/>
            <person name="Debuchy R."/>
            <person name="Gladieux P."/>
            <person name="Thoren M.H."/>
            <person name="Johannesson H."/>
        </authorList>
    </citation>
    <scope>NUCLEOTIDE SEQUENCE</scope>
    <source>
        <strain evidence="13">SMH2532-1</strain>
    </source>
</reference>
<evidence type="ECO:0000256" key="7">
    <source>
        <dbReference type="ARBA" id="ARBA00023136"/>
    </source>
</evidence>
<dbReference type="InterPro" id="IPR008928">
    <property type="entry name" value="6-hairpin_glycosidase_sf"/>
</dbReference>
<dbReference type="PANTHER" id="PTHR12145">
    <property type="entry name" value="MANNAN ENDO-1,6-ALPHA-MANNOSIDASE DCW1"/>
    <property type="match status" value="1"/>
</dbReference>
<feature type="chain" id="PRO_5041224307" description="Mannan endo-1,6-alpha-mannosidase" evidence="12">
    <location>
        <begin position="24"/>
        <end position="463"/>
    </location>
</feature>
<gene>
    <name evidence="13" type="ORF">B0T16DRAFT_438444</name>
</gene>
<dbReference type="EC" id="3.2.1.101" evidence="4 10"/>
<evidence type="ECO:0000256" key="11">
    <source>
        <dbReference type="SAM" id="MobiDB-lite"/>
    </source>
</evidence>
<evidence type="ECO:0000256" key="8">
    <source>
        <dbReference type="ARBA" id="ARBA00023180"/>
    </source>
</evidence>
<dbReference type="InterPro" id="IPR014480">
    <property type="entry name" value="Mannan-1_6-alpha_mannosidase"/>
</dbReference>
<organism evidence="13 14">
    <name type="scientific">Cercophora newfieldiana</name>
    <dbReference type="NCBI Taxonomy" id="92897"/>
    <lineage>
        <taxon>Eukaryota</taxon>
        <taxon>Fungi</taxon>
        <taxon>Dikarya</taxon>
        <taxon>Ascomycota</taxon>
        <taxon>Pezizomycotina</taxon>
        <taxon>Sordariomycetes</taxon>
        <taxon>Sordariomycetidae</taxon>
        <taxon>Sordariales</taxon>
        <taxon>Lasiosphaeriaceae</taxon>
        <taxon>Cercophora</taxon>
    </lineage>
</organism>
<dbReference type="GO" id="GO:0008496">
    <property type="term" value="F:mannan endo-1,6-alpha-mannosidase activity"/>
    <property type="evidence" value="ECO:0007669"/>
    <property type="project" value="UniProtKB-UniRule"/>
</dbReference>
<dbReference type="SUPFAM" id="SSF48208">
    <property type="entry name" value="Six-hairpin glycosidases"/>
    <property type="match status" value="1"/>
</dbReference>
<dbReference type="AlphaFoldDB" id="A0AA40CMF9"/>
<accession>A0AA40CMF9</accession>
<keyword evidence="5 12" id="KW-0732">Signal</keyword>
<keyword evidence="7" id="KW-0472">Membrane</keyword>
<keyword evidence="8" id="KW-0325">Glycoprotein</keyword>
<evidence type="ECO:0000256" key="4">
    <source>
        <dbReference type="ARBA" id="ARBA00012350"/>
    </source>
</evidence>
<evidence type="ECO:0000313" key="13">
    <source>
        <dbReference type="EMBL" id="KAK0644391.1"/>
    </source>
</evidence>
<name>A0AA40CMF9_9PEZI</name>
<feature type="region of interest" description="Disordered" evidence="11">
    <location>
        <begin position="408"/>
        <end position="441"/>
    </location>
</feature>
<comment type="subcellular location">
    <subcellularLocation>
        <location evidence="2">Endomembrane system</location>
    </subcellularLocation>
</comment>
<dbReference type="InterPro" id="IPR005198">
    <property type="entry name" value="Glyco_hydro_76"/>
</dbReference>
<dbReference type="GO" id="GO:0016052">
    <property type="term" value="P:carbohydrate catabolic process"/>
    <property type="evidence" value="ECO:0007669"/>
    <property type="project" value="InterPro"/>
</dbReference>
<dbReference type="Pfam" id="PF03663">
    <property type="entry name" value="Glyco_hydro_76"/>
    <property type="match status" value="1"/>
</dbReference>
<keyword evidence="14" id="KW-1185">Reference proteome</keyword>
<evidence type="ECO:0000256" key="5">
    <source>
        <dbReference type="ARBA" id="ARBA00022729"/>
    </source>
</evidence>
<keyword evidence="9 10" id="KW-0326">Glycosidase</keyword>
<evidence type="ECO:0000256" key="10">
    <source>
        <dbReference type="PIRNR" id="PIRNR016302"/>
    </source>
</evidence>
<proteinExistence type="inferred from homology"/>
<protein>
    <recommendedName>
        <fullName evidence="4 10">Mannan endo-1,6-alpha-mannosidase</fullName>
        <ecNumber evidence="4 10">3.2.1.101</ecNumber>
    </recommendedName>
</protein>
<comment type="caution">
    <text evidence="13">The sequence shown here is derived from an EMBL/GenBank/DDBJ whole genome shotgun (WGS) entry which is preliminary data.</text>
</comment>
<dbReference type="Proteomes" id="UP001174936">
    <property type="component" value="Unassembled WGS sequence"/>
</dbReference>
<dbReference type="GO" id="GO:0009272">
    <property type="term" value="P:fungal-type cell wall biogenesis"/>
    <property type="evidence" value="ECO:0007669"/>
    <property type="project" value="TreeGrafter"/>
</dbReference>
<dbReference type="FunFam" id="1.50.10.20:FF:000006">
    <property type="entry name" value="Mannan endo-1,6-alpha-mannosidase"/>
    <property type="match status" value="1"/>
</dbReference>